<dbReference type="PANTHER" id="PTHR37945:SF1">
    <property type="entry name" value="EXTRACELLULAR TUNGSTATE BINDING PROTEIN"/>
    <property type="match status" value="1"/>
</dbReference>
<evidence type="ECO:0000259" key="1">
    <source>
        <dbReference type="Pfam" id="PF12849"/>
    </source>
</evidence>
<gene>
    <name evidence="2" type="ORF">BHF68_10945</name>
</gene>
<dbReference type="InterPro" id="IPR052738">
    <property type="entry name" value="ABC-Tungstate_binding"/>
</dbReference>
<dbReference type="SUPFAM" id="SSF53850">
    <property type="entry name" value="Periplasmic binding protein-like II"/>
    <property type="match status" value="1"/>
</dbReference>
<organism evidence="2 3">
    <name type="scientific">Desulfuribacillus alkaliarsenatis</name>
    <dbReference type="NCBI Taxonomy" id="766136"/>
    <lineage>
        <taxon>Bacteria</taxon>
        <taxon>Bacillati</taxon>
        <taxon>Bacillota</taxon>
        <taxon>Desulfuribacillia</taxon>
        <taxon>Desulfuribacillales</taxon>
        <taxon>Desulfuribacillaceae</taxon>
        <taxon>Desulfuribacillus</taxon>
    </lineage>
</organism>
<dbReference type="Gene3D" id="3.40.190.10">
    <property type="entry name" value="Periplasmic binding protein-like II"/>
    <property type="match status" value="2"/>
</dbReference>
<dbReference type="STRING" id="766136.BHF68_10945"/>
<dbReference type="Proteomes" id="UP000094296">
    <property type="component" value="Unassembled WGS sequence"/>
</dbReference>
<evidence type="ECO:0000313" key="2">
    <source>
        <dbReference type="EMBL" id="OEF95900.1"/>
    </source>
</evidence>
<name>A0A1E5FZA0_9FIRM</name>
<sequence>MNSSILDQDSKIKMASTIGPVDTGIVGVLAEKFEEKTGISIEYEKAGTGKALNMAKTGCFDLVIVHAKALEEKFIAEGYGEERIAVMYNDFVIIGPASDPAQIQGLSLPEALEKIKNKGTKFISRGDMSGTHVKEMELWDNAGINPTGAWYVVWEGGAKGNSATLKYTDEQQAYTIIDRATYLSLKKDITIVPLVEGDDALLNFISVIPISSQKFPHVNKQLARDFIAFLTSEEGQTIIRDFKQDIYGEPLYFPNSDEWHKLKK</sequence>
<dbReference type="PANTHER" id="PTHR37945">
    <property type="entry name" value="EXTRACELLULAR TUNGSTATE BINDING PROTEIN"/>
    <property type="match status" value="1"/>
</dbReference>
<dbReference type="Pfam" id="PF12849">
    <property type="entry name" value="PBP_like_2"/>
    <property type="match status" value="1"/>
</dbReference>
<dbReference type="OrthoDB" id="186379at2"/>
<accession>A0A1E5FZA0</accession>
<comment type="caution">
    <text evidence="2">The sequence shown here is derived from an EMBL/GenBank/DDBJ whole genome shotgun (WGS) entry which is preliminary data.</text>
</comment>
<evidence type="ECO:0000313" key="3">
    <source>
        <dbReference type="Proteomes" id="UP000094296"/>
    </source>
</evidence>
<dbReference type="EMBL" id="MIJE01000034">
    <property type="protein sequence ID" value="OEF95900.1"/>
    <property type="molecule type" value="Genomic_DNA"/>
</dbReference>
<reference evidence="2 3" key="1">
    <citation type="submission" date="2016-09" db="EMBL/GenBank/DDBJ databases">
        <title>Draft genome sequence for the type strain of Desulfuribacillus alkaliarsenatis AHT28, an obligately anaerobic, sulfidogenic bacterium isolated from Russian soda lake sediments.</title>
        <authorList>
            <person name="Abin C.A."/>
            <person name="Hollibaugh J.T."/>
        </authorList>
    </citation>
    <scope>NUCLEOTIDE SEQUENCE [LARGE SCALE GENOMIC DNA]</scope>
    <source>
        <strain evidence="2 3">AHT28</strain>
    </source>
</reference>
<protein>
    <submittedName>
        <fullName evidence="2">Tungsten ABC transporter permease</fullName>
    </submittedName>
</protein>
<proteinExistence type="predicted"/>
<dbReference type="InterPro" id="IPR024370">
    <property type="entry name" value="PBP_domain"/>
</dbReference>
<keyword evidence="3" id="KW-1185">Reference proteome</keyword>
<dbReference type="AlphaFoldDB" id="A0A1E5FZA0"/>
<dbReference type="RefSeq" id="WP_069644173.1">
    <property type="nucleotide sequence ID" value="NZ_MIJE01000034.1"/>
</dbReference>
<feature type="domain" description="PBP" evidence="1">
    <location>
        <begin position="16"/>
        <end position="234"/>
    </location>
</feature>